<dbReference type="GeneID" id="73903427"/>
<dbReference type="Gene3D" id="3.90.550.10">
    <property type="entry name" value="Spore Coat Polysaccharide Biosynthesis Protein SpsA, Chain A"/>
    <property type="match status" value="1"/>
</dbReference>
<keyword evidence="3 7" id="KW-0328">Glycosyltransferase</keyword>
<dbReference type="PANTHER" id="PTHR43646:SF2">
    <property type="entry name" value="GLYCOSYLTRANSFERASE 2-LIKE DOMAIN-CONTAINING PROTEIN"/>
    <property type="match status" value="1"/>
</dbReference>
<evidence type="ECO:0000256" key="3">
    <source>
        <dbReference type="ARBA" id="ARBA00022676"/>
    </source>
</evidence>
<evidence type="ECO:0000259" key="6">
    <source>
        <dbReference type="Pfam" id="PF00535"/>
    </source>
</evidence>
<comment type="subcellular location">
    <subcellularLocation>
        <location evidence="1">Cell membrane</location>
    </subcellularLocation>
</comment>
<organism evidence="7 8">
    <name type="scientific">Halovivax cerinus</name>
    <dbReference type="NCBI Taxonomy" id="1487865"/>
    <lineage>
        <taxon>Archaea</taxon>
        <taxon>Methanobacteriati</taxon>
        <taxon>Methanobacteriota</taxon>
        <taxon>Stenosarchaea group</taxon>
        <taxon>Halobacteria</taxon>
        <taxon>Halobacteriales</taxon>
        <taxon>Natrialbaceae</taxon>
        <taxon>Halovivax</taxon>
    </lineage>
</organism>
<evidence type="ECO:0000256" key="5">
    <source>
        <dbReference type="ARBA" id="ARBA00023136"/>
    </source>
</evidence>
<dbReference type="PANTHER" id="PTHR43646">
    <property type="entry name" value="GLYCOSYLTRANSFERASE"/>
    <property type="match status" value="1"/>
</dbReference>
<proteinExistence type="predicted"/>
<dbReference type="AlphaFoldDB" id="A0ABD5NLS6"/>
<gene>
    <name evidence="7" type="ORF">ACFOUR_06615</name>
</gene>
<evidence type="ECO:0000313" key="8">
    <source>
        <dbReference type="Proteomes" id="UP001595846"/>
    </source>
</evidence>
<evidence type="ECO:0000313" key="7">
    <source>
        <dbReference type="EMBL" id="MFC3958044.1"/>
    </source>
</evidence>
<evidence type="ECO:0000256" key="4">
    <source>
        <dbReference type="ARBA" id="ARBA00022679"/>
    </source>
</evidence>
<dbReference type="EC" id="2.4.-.-" evidence="7"/>
<dbReference type="RefSeq" id="WP_256530732.1">
    <property type="nucleotide sequence ID" value="NZ_CP101824.1"/>
</dbReference>
<keyword evidence="5" id="KW-0472">Membrane</keyword>
<dbReference type="Pfam" id="PF00535">
    <property type="entry name" value="Glycos_transf_2"/>
    <property type="match status" value="1"/>
</dbReference>
<evidence type="ECO:0000256" key="1">
    <source>
        <dbReference type="ARBA" id="ARBA00004236"/>
    </source>
</evidence>
<comment type="caution">
    <text evidence="7">The sequence shown here is derived from an EMBL/GenBank/DDBJ whole genome shotgun (WGS) entry which is preliminary data.</text>
</comment>
<reference evidence="7 8" key="1">
    <citation type="journal article" date="2019" name="Int. J. Syst. Evol. Microbiol.">
        <title>The Global Catalogue of Microorganisms (GCM) 10K type strain sequencing project: providing services to taxonomists for standard genome sequencing and annotation.</title>
        <authorList>
            <consortium name="The Broad Institute Genomics Platform"/>
            <consortium name="The Broad Institute Genome Sequencing Center for Infectious Disease"/>
            <person name="Wu L."/>
            <person name="Ma J."/>
        </authorList>
    </citation>
    <scope>NUCLEOTIDE SEQUENCE [LARGE SCALE GENOMIC DNA]</scope>
    <source>
        <strain evidence="7 8">IBRC-M 10256</strain>
    </source>
</reference>
<evidence type="ECO:0000256" key="2">
    <source>
        <dbReference type="ARBA" id="ARBA00022475"/>
    </source>
</evidence>
<keyword evidence="4 7" id="KW-0808">Transferase</keyword>
<dbReference type="GO" id="GO:0016757">
    <property type="term" value="F:glycosyltransferase activity"/>
    <property type="evidence" value="ECO:0007669"/>
    <property type="project" value="UniProtKB-KW"/>
</dbReference>
<name>A0ABD5NLS6_9EURY</name>
<accession>A0ABD5NLS6</accession>
<dbReference type="Proteomes" id="UP001595846">
    <property type="component" value="Unassembled WGS sequence"/>
</dbReference>
<dbReference type="InterPro" id="IPR029044">
    <property type="entry name" value="Nucleotide-diphossugar_trans"/>
</dbReference>
<protein>
    <submittedName>
        <fullName evidence="7">Glycosyltransferase</fullName>
        <ecNumber evidence="7">2.4.-.-</ecNumber>
    </submittedName>
</protein>
<keyword evidence="2" id="KW-1003">Cell membrane</keyword>
<dbReference type="SUPFAM" id="SSF53448">
    <property type="entry name" value="Nucleotide-diphospho-sugar transferases"/>
    <property type="match status" value="1"/>
</dbReference>
<dbReference type="GO" id="GO:0005886">
    <property type="term" value="C:plasma membrane"/>
    <property type="evidence" value="ECO:0007669"/>
    <property type="project" value="UniProtKB-SubCell"/>
</dbReference>
<keyword evidence="8" id="KW-1185">Reference proteome</keyword>
<sequence length="234" mass="25367">MRRARGGEWVPEGIDRDPSVSVVIPARNESEYIGETLESLAAADTERLEEVLVVDGDSTDDTAAIARERGATVLSQSGRGIADARNRGATMATGSWLAFLDADTVVHPSYVPTMLAFVERSGLAAASCYCRITGPVRARVMQTTINRLFPRLDRPVLPGFNTFVHREAFDAADGFPDVPNEDTAFSRRLAAEFPTGYCPVTLVESSGRRIASDGLTGTLYHYVRLDVGRVCAAR</sequence>
<dbReference type="InterPro" id="IPR001173">
    <property type="entry name" value="Glyco_trans_2-like"/>
</dbReference>
<dbReference type="EMBL" id="JBHSAQ010000002">
    <property type="protein sequence ID" value="MFC3958044.1"/>
    <property type="molecule type" value="Genomic_DNA"/>
</dbReference>
<feature type="domain" description="Glycosyltransferase 2-like" evidence="6">
    <location>
        <begin position="21"/>
        <end position="164"/>
    </location>
</feature>